<dbReference type="RefSeq" id="WP_280999962.1">
    <property type="nucleotide sequence ID" value="NZ_CP069362.1"/>
</dbReference>
<protein>
    <submittedName>
        <fullName evidence="2">Cupin domain-containing protein</fullName>
    </submittedName>
</protein>
<dbReference type="InterPro" id="IPR013096">
    <property type="entry name" value="Cupin_2"/>
</dbReference>
<organism evidence="2 3">
    <name type="scientific">Marinitoga aeolica</name>
    <dbReference type="NCBI Taxonomy" id="2809031"/>
    <lineage>
        <taxon>Bacteria</taxon>
        <taxon>Thermotogati</taxon>
        <taxon>Thermotogota</taxon>
        <taxon>Thermotogae</taxon>
        <taxon>Petrotogales</taxon>
        <taxon>Petrotogaceae</taxon>
        <taxon>Marinitoga</taxon>
    </lineage>
</organism>
<dbReference type="EMBL" id="CP069362">
    <property type="protein sequence ID" value="WGS65489.1"/>
    <property type="molecule type" value="Genomic_DNA"/>
</dbReference>
<proteinExistence type="predicted"/>
<dbReference type="InterPro" id="IPR011051">
    <property type="entry name" value="RmlC_Cupin_sf"/>
</dbReference>
<keyword evidence="3" id="KW-1185">Reference proteome</keyword>
<dbReference type="Pfam" id="PF07883">
    <property type="entry name" value="Cupin_2"/>
    <property type="match status" value="1"/>
</dbReference>
<name>A0ABY8PS70_9BACT</name>
<gene>
    <name evidence="2" type="ORF">JRV97_02735</name>
</gene>
<dbReference type="SUPFAM" id="SSF51182">
    <property type="entry name" value="RmlC-like cupins"/>
    <property type="match status" value="1"/>
</dbReference>
<reference evidence="2 3" key="1">
    <citation type="submission" date="2021-02" db="EMBL/GenBank/DDBJ databases">
        <title>Characterization of Marinitoga sp. nov. str. BP5-C20A.</title>
        <authorList>
            <person name="Erauso G."/>
            <person name="Postec A."/>
        </authorList>
    </citation>
    <scope>NUCLEOTIDE SEQUENCE [LARGE SCALE GENOMIC DNA]</scope>
    <source>
        <strain evidence="2 3">BP5-C20A</strain>
    </source>
</reference>
<accession>A0ABY8PS70</accession>
<dbReference type="Gene3D" id="2.60.120.10">
    <property type="entry name" value="Jelly Rolls"/>
    <property type="match status" value="1"/>
</dbReference>
<evidence type="ECO:0000313" key="3">
    <source>
        <dbReference type="Proteomes" id="UP001232493"/>
    </source>
</evidence>
<evidence type="ECO:0000313" key="2">
    <source>
        <dbReference type="EMBL" id="WGS65489.1"/>
    </source>
</evidence>
<sequence length="103" mass="11792">MELVKYDSLNKIPGINFDGRKIFTSKKIELVLISLEPGEKVNKHAVPFDTIFFVSKGKGIVEFENNDISVNENDMIFCDKNLEHGLKNNSEDKFNVLVIKIFE</sequence>
<evidence type="ECO:0000259" key="1">
    <source>
        <dbReference type="Pfam" id="PF07883"/>
    </source>
</evidence>
<dbReference type="PANTHER" id="PTHR37694:SF1">
    <property type="entry name" value="SLR8022 PROTEIN"/>
    <property type="match status" value="1"/>
</dbReference>
<dbReference type="PANTHER" id="PTHR37694">
    <property type="entry name" value="SLR8022 PROTEIN"/>
    <property type="match status" value="1"/>
</dbReference>
<dbReference type="Proteomes" id="UP001232493">
    <property type="component" value="Chromosome"/>
</dbReference>
<dbReference type="InterPro" id="IPR014710">
    <property type="entry name" value="RmlC-like_jellyroll"/>
</dbReference>
<feature type="domain" description="Cupin type-2" evidence="1">
    <location>
        <begin position="32"/>
        <end position="99"/>
    </location>
</feature>